<dbReference type="Proteomes" id="UP000321907">
    <property type="component" value="Unassembled WGS sequence"/>
</dbReference>
<evidence type="ECO:0000313" key="3">
    <source>
        <dbReference type="Proteomes" id="UP000321907"/>
    </source>
</evidence>
<accession>A0A5C7FHS6</accession>
<feature type="chain" id="PRO_5022901722" description="Capsule assembly protein Wzi" evidence="1">
    <location>
        <begin position="20"/>
        <end position="591"/>
    </location>
</feature>
<dbReference type="EMBL" id="VOXD01000009">
    <property type="protein sequence ID" value="TXF90051.1"/>
    <property type="molecule type" value="Genomic_DNA"/>
</dbReference>
<sequence>MRIVFFSCFLFACCSFLVAQGSPLPVEDTETYDLIRRLSLRYGYDGFEQPATDLGLRPTSRGGLVRLAKTYQKIYGDQFSKTDNYRLQRFYDDNNEWLALEPYAATEDPDQASFWSGDDFALKSVESPLYRAQDQILNVFYPTPAHMFEVNRPDFYLRFNPVLDFRYGKQQDDTEDYFFNRRGVKLRAGLDDRIFLNFEILETQAGLPNFVRDFRNRFDAVPGAGFNKRYSLDIANVESGTDYLNGQGYLSADITKHVGARLGYGRHFIGDGERSLLLSDFSNNYPYLELNWRIWKFHYRNIFAELTSGPARATASGQPLTKKYMASHYLSINLGRRFTFGLFESVVMSREDGFDLAYLNPIILYRTIEQSVGSPDNAIVGLTGRYRTPFRVELYGQLIIDEFKFDELFSEQRGWWANKFGYQLGARYADAFGLDQLDITVERNYVRPYTYTHRGLGNYTHFAMPLAHPLGANFKENLLAIEYRPLPRLHLRGRLYLITQGEGTDDLVVGENLNRPNGLREMDFGNEIGQGIGYDNTLISLTAGYELKPNLWLEAEYFSRSKDSDAAANDQETTIINLGVRWNVARQRYEF</sequence>
<comment type="caution">
    <text evidence="2">The sequence shown here is derived from an EMBL/GenBank/DDBJ whole genome shotgun (WGS) entry which is preliminary data.</text>
</comment>
<reference evidence="2 3" key="1">
    <citation type="submission" date="2019-08" db="EMBL/GenBank/DDBJ databases">
        <title>Lewinella sp. strain SSH13 Genome sequencing and assembly.</title>
        <authorList>
            <person name="Kim I."/>
        </authorList>
    </citation>
    <scope>NUCLEOTIDE SEQUENCE [LARGE SCALE GENOMIC DNA]</scope>
    <source>
        <strain evidence="2 3">SSH13</strain>
    </source>
</reference>
<evidence type="ECO:0008006" key="4">
    <source>
        <dbReference type="Google" id="ProtNLM"/>
    </source>
</evidence>
<keyword evidence="3" id="KW-1185">Reference proteome</keyword>
<dbReference type="InterPro" id="IPR038636">
    <property type="entry name" value="Wzi_sf"/>
</dbReference>
<feature type="signal peptide" evidence="1">
    <location>
        <begin position="1"/>
        <end position="19"/>
    </location>
</feature>
<dbReference type="OrthoDB" id="9808260at2"/>
<organism evidence="2 3">
    <name type="scientific">Neolewinella aurantiaca</name>
    <dbReference type="NCBI Taxonomy" id="2602767"/>
    <lineage>
        <taxon>Bacteria</taxon>
        <taxon>Pseudomonadati</taxon>
        <taxon>Bacteroidota</taxon>
        <taxon>Saprospiria</taxon>
        <taxon>Saprospirales</taxon>
        <taxon>Lewinellaceae</taxon>
        <taxon>Neolewinella</taxon>
    </lineage>
</organism>
<dbReference type="Gene3D" id="2.40.160.130">
    <property type="entry name" value="Capsule assembly protein Wzi"/>
    <property type="match status" value="1"/>
</dbReference>
<evidence type="ECO:0000313" key="2">
    <source>
        <dbReference type="EMBL" id="TXF90051.1"/>
    </source>
</evidence>
<protein>
    <recommendedName>
        <fullName evidence="4">Capsule assembly protein Wzi</fullName>
    </recommendedName>
</protein>
<evidence type="ECO:0000256" key="1">
    <source>
        <dbReference type="SAM" id="SignalP"/>
    </source>
</evidence>
<proteinExistence type="predicted"/>
<dbReference type="RefSeq" id="WP_147930090.1">
    <property type="nucleotide sequence ID" value="NZ_VOXD01000009.1"/>
</dbReference>
<name>A0A5C7FHS6_9BACT</name>
<keyword evidence="1" id="KW-0732">Signal</keyword>
<gene>
    <name evidence="2" type="ORF">FUA23_07365</name>
</gene>
<dbReference type="AlphaFoldDB" id="A0A5C7FHS6"/>